<sequence length="262" mass="29758">LRAANTTQSSTITVYIDNQALLKALKFPRAKSGQWLVDGIVASAKEVPGKMKLAWISGHTDVKGNEAADEEAKKAASGSSSQRTDLPAILRGILPISASAERQVYHAELMQIWKSRWDSSPRAARFKQVDPEFTFAKFRKVSFCLNRAQSSLLVQVRTGHIPLNAHLHRINKSPSNKCPNCRERRGGERAVETVEHFIYECRAYRQLRREFYNRIKSNNPSMEQLTTSLKMAKPLLKFIAQTKRFKQYNDGLLERNLPESED</sequence>
<dbReference type="InParanoid" id="A0A409WB79"/>
<evidence type="ECO:0000313" key="3">
    <source>
        <dbReference type="Proteomes" id="UP000283269"/>
    </source>
</evidence>
<dbReference type="SUPFAM" id="SSF53098">
    <property type="entry name" value="Ribonuclease H-like"/>
    <property type="match status" value="1"/>
</dbReference>
<dbReference type="GO" id="GO:0003676">
    <property type="term" value="F:nucleic acid binding"/>
    <property type="evidence" value="ECO:0007669"/>
    <property type="project" value="InterPro"/>
</dbReference>
<dbReference type="InterPro" id="IPR036397">
    <property type="entry name" value="RNaseH_sf"/>
</dbReference>
<organism evidence="2 3">
    <name type="scientific">Psilocybe cyanescens</name>
    <dbReference type="NCBI Taxonomy" id="93625"/>
    <lineage>
        <taxon>Eukaryota</taxon>
        <taxon>Fungi</taxon>
        <taxon>Dikarya</taxon>
        <taxon>Basidiomycota</taxon>
        <taxon>Agaricomycotina</taxon>
        <taxon>Agaricomycetes</taxon>
        <taxon>Agaricomycetidae</taxon>
        <taxon>Agaricales</taxon>
        <taxon>Agaricineae</taxon>
        <taxon>Strophariaceae</taxon>
        <taxon>Psilocybe</taxon>
    </lineage>
</organism>
<feature type="domain" description="RNase H type-1" evidence="1">
    <location>
        <begin position="1"/>
        <end position="77"/>
    </location>
</feature>
<dbReference type="Gene3D" id="3.30.420.10">
    <property type="entry name" value="Ribonuclease H-like superfamily/Ribonuclease H"/>
    <property type="match status" value="1"/>
</dbReference>
<dbReference type="EMBL" id="NHYD01003582">
    <property type="protein sequence ID" value="PPQ75777.1"/>
    <property type="molecule type" value="Genomic_DNA"/>
</dbReference>
<proteinExistence type="predicted"/>
<dbReference type="InterPro" id="IPR002156">
    <property type="entry name" value="RNaseH_domain"/>
</dbReference>
<evidence type="ECO:0000313" key="2">
    <source>
        <dbReference type="EMBL" id="PPQ75777.1"/>
    </source>
</evidence>
<feature type="non-terminal residue" evidence="2">
    <location>
        <position position="1"/>
    </location>
</feature>
<keyword evidence="3" id="KW-1185">Reference proteome</keyword>
<dbReference type="AlphaFoldDB" id="A0A409WB79"/>
<dbReference type="InterPro" id="IPR012337">
    <property type="entry name" value="RNaseH-like_sf"/>
</dbReference>
<gene>
    <name evidence="2" type="ORF">CVT25_013428</name>
</gene>
<dbReference type="OrthoDB" id="3267074at2759"/>
<dbReference type="GO" id="GO:0004523">
    <property type="term" value="F:RNA-DNA hybrid ribonuclease activity"/>
    <property type="evidence" value="ECO:0007669"/>
    <property type="project" value="InterPro"/>
</dbReference>
<reference evidence="2 3" key="1">
    <citation type="journal article" date="2018" name="Evol. Lett.">
        <title>Horizontal gene cluster transfer increased hallucinogenic mushroom diversity.</title>
        <authorList>
            <person name="Reynolds H.T."/>
            <person name="Vijayakumar V."/>
            <person name="Gluck-Thaler E."/>
            <person name="Korotkin H.B."/>
            <person name="Matheny P.B."/>
            <person name="Slot J.C."/>
        </authorList>
    </citation>
    <scope>NUCLEOTIDE SEQUENCE [LARGE SCALE GENOMIC DNA]</scope>
    <source>
        <strain evidence="2 3">2631</strain>
    </source>
</reference>
<dbReference type="STRING" id="93625.A0A409WB79"/>
<dbReference type="PROSITE" id="PS50879">
    <property type="entry name" value="RNASE_H_1"/>
    <property type="match status" value="1"/>
</dbReference>
<dbReference type="Proteomes" id="UP000283269">
    <property type="component" value="Unassembled WGS sequence"/>
</dbReference>
<accession>A0A409WB79</accession>
<evidence type="ECO:0000259" key="1">
    <source>
        <dbReference type="PROSITE" id="PS50879"/>
    </source>
</evidence>
<protein>
    <recommendedName>
        <fullName evidence="1">RNase H type-1 domain-containing protein</fullName>
    </recommendedName>
</protein>
<comment type="caution">
    <text evidence="2">The sequence shown here is derived from an EMBL/GenBank/DDBJ whole genome shotgun (WGS) entry which is preliminary data.</text>
</comment>
<name>A0A409WB79_PSICY</name>